<dbReference type="OrthoDB" id="757982at2759"/>
<dbReference type="InterPro" id="IPR015300">
    <property type="entry name" value="DNA-bd_pseudobarrel_sf"/>
</dbReference>
<sequence>MENLFSPLSTNITSNTTTITTNATKPNMSFSQNSPLSSICGPLNYPSTSSTSSPPDHSIPPPFQTQVHTSQFSPFYPFWFLQNGIEIQRSYLLQPNGFSIDQERRVLDAYKTKVARSKRKLARQRSLIKNSSSGVNSAQMDIKKPAFNGASTNVQDSQGNINKDLYTFCTLDNKKLRVLLTKELKNSDVGSLGRIVLPKRDTEENLPILSEKEGIQVVLIDVNTNQEWSLKFKYWSNNKSRMYVLENTGDFVKQNGMESGDSLTLYEDESKNLYFSIKKVETQEAEPFTNQSYLYIPNACHARDEEEASFALLMEQLKHKEQQEEEANSLVTLSMDIGSSYRHKEEEKNGRFFNNVTSIGRTSSSAQSMDDHFILDDCYNGLDILPDVNRYNFQYD</sequence>
<dbReference type="GO" id="GO:0003677">
    <property type="term" value="F:DNA binding"/>
    <property type="evidence" value="ECO:0007669"/>
    <property type="project" value="UniProtKB-KW"/>
</dbReference>
<gene>
    <name evidence="8" type="ORF">JCGZ_21456</name>
</gene>
<dbReference type="GO" id="GO:0005634">
    <property type="term" value="C:nucleus"/>
    <property type="evidence" value="ECO:0007669"/>
    <property type="project" value="UniProtKB-SubCell"/>
</dbReference>
<keyword evidence="9" id="KW-1185">Reference proteome</keyword>
<dbReference type="SUPFAM" id="SSF101936">
    <property type="entry name" value="DNA-binding pseudobarrel domain"/>
    <property type="match status" value="1"/>
</dbReference>
<keyword evidence="2" id="KW-0805">Transcription regulation</keyword>
<organism evidence="8 9">
    <name type="scientific">Jatropha curcas</name>
    <name type="common">Barbados nut</name>
    <dbReference type="NCBI Taxonomy" id="180498"/>
    <lineage>
        <taxon>Eukaryota</taxon>
        <taxon>Viridiplantae</taxon>
        <taxon>Streptophyta</taxon>
        <taxon>Embryophyta</taxon>
        <taxon>Tracheophyta</taxon>
        <taxon>Spermatophyta</taxon>
        <taxon>Magnoliopsida</taxon>
        <taxon>eudicotyledons</taxon>
        <taxon>Gunneridae</taxon>
        <taxon>Pentapetalae</taxon>
        <taxon>rosids</taxon>
        <taxon>fabids</taxon>
        <taxon>Malpighiales</taxon>
        <taxon>Euphorbiaceae</taxon>
        <taxon>Crotonoideae</taxon>
        <taxon>Jatropheae</taxon>
        <taxon>Jatropha</taxon>
    </lineage>
</organism>
<comment type="subcellular location">
    <subcellularLocation>
        <location evidence="1">Nucleus</location>
    </subcellularLocation>
</comment>
<keyword evidence="3" id="KW-0238">DNA-binding</keyword>
<reference evidence="8 9" key="1">
    <citation type="journal article" date="2014" name="PLoS ONE">
        <title>Global Analysis of Gene Expression Profiles in Physic Nut (Jatropha curcas L.) Seedlings Exposed to Salt Stress.</title>
        <authorList>
            <person name="Zhang L."/>
            <person name="Zhang C."/>
            <person name="Wu P."/>
            <person name="Chen Y."/>
            <person name="Li M."/>
            <person name="Jiang H."/>
            <person name="Wu G."/>
        </authorList>
    </citation>
    <scope>NUCLEOTIDE SEQUENCE [LARGE SCALE GENOMIC DNA]</scope>
    <source>
        <strain evidence="9">cv. GZQX0401</strain>
        <tissue evidence="8">Young leaves</tissue>
    </source>
</reference>
<dbReference type="Gene3D" id="2.40.330.10">
    <property type="entry name" value="DNA-binding pseudobarrel domain"/>
    <property type="match status" value="1"/>
</dbReference>
<evidence type="ECO:0000256" key="2">
    <source>
        <dbReference type="ARBA" id="ARBA00023015"/>
    </source>
</evidence>
<proteinExistence type="predicted"/>
<evidence type="ECO:0000313" key="9">
    <source>
        <dbReference type="Proteomes" id="UP000027138"/>
    </source>
</evidence>
<evidence type="ECO:0000256" key="5">
    <source>
        <dbReference type="ARBA" id="ARBA00023242"/>
    </source>
</evidence>
<evidence type="ECO:0000256" key="4">
    <source>
        <dbReference type="ARBA" id="ARBA00023163"/>
    </source>
</evidence>
<evidence type="ECO:0000256" key="1">
    <source>
        <dbReference type="ARBA" id="ARBA00004123"/>
    </source>
</evidence>
<name>A0A067JLU7_JATCU</name>
<dbReference type="PANTHER" id="PTHR31140">
    <property type="entry name" value="B3 DOMAIN-CONTAINING TRANSCRIPTION FACTOR ABI3"/>
    <property type="match status" value="1"/>
</dbReference>
<dbReference type="PROSITE" id="PS50863">
    <property type="entry name" value="B3"/>
    <property type="match status" value="1"/>
</dbReference>
<dbReference type="KEGG" id="jcu:105650140"/>
<accession>A0A067JLU7</accession>
<dbReference type="AlphaFoldDB" id="A0A067JLU7"/>
<keyword evidence="5" id="KW-0539">Nucleus</keyword>
<dbReference type="GO" id="GO:0003700">
    <property type="term" value="F:DNA-binding transcription factor activity"/>
    <property type="evidence" value="ECO:0007669"/>
    <property type="project" value="InterPro"/>
</dbReference>
<dbReference type="SMART" id="SM01019">
    <property type="entry name" value="B3"/>
    <property type="match status" value="1"/>
</dbReference>
<protein>
    <recommendedName>
        <fullName evidence="7">TF-B3 domain-containing protein</fullName>
    </recommendedName>
</protein>
<dbReference type="InterPro" id="IPR003340">
    <property type="entry name" value="B3_DNA-bd"/>
</dbReference>
<dbReference type="CDD" id="cd10017">
    <property type="entry name" value="B3_DNA"/>
    <property type="match status" value="1"/>
</dbReference>
<evidence type="ECO:0000259" key="7">
    <source>
        <dbReference type="PROSITE" id="PS50863"/>
    </source>
</evidence>
<dbReference type="Proteomes" id="UP000027138">
    <property type="component" value="Unassembled WGS sequence"/>
</dbReference>
<evidence type="ECO:0000256" key="3">
    <source>
        <dbReference type="ARBA" id="ARBA00023125"/>
    </source>
</evidence>
<dbReference type="STRING" id="180498.A0A067JLU7"/>
<feature type="region of interest" description="Disordered" evidence="6">
    <location>
        <begin position="41"/>
        <end position="60"/>
    </location>
</feature>
<evidence type="ECO:0000256" key="6">
    <source>
        <dbReference type="SAM" id="MobiDB-lite"/>
    </source>
</evidence>
<dbReference type="EMBL" id="KK915662">
    <property type="protein sequence ID" value="KDP20985.1"/>
    <property type="molecule type" value="Genomic_DNA"/>
</dbReference>
<feature type="compositionally biased region" description="Low complexity" evidence="6">
    <location>
        <begin position="46"/>
        <end position="56"/>
    </location>
</feature>
<dbReference type="InterPro" id="IPR044800">
    <property type="entry name" value="LEC2-like"/>
</dbReference>
<dbReference type="Pfam" id="PF02362">
    <property type="entry name" value="B3"/>
    <property type="match status" value="1"/>
</dbReference>
<feature type="domain" description="TF-B3" evidence="7">
    <location>
        <begin position="180"/>
        <end position="281"/>
    </location>
</feature>
<keyword evidence="4" id="KW-0804">Transcription</keyword>
<dbReference type="PANTHER" id="PTHR31140:SF74">
    <property type="entry name" value="B3 DOMAIN-CONTAINING TRANSCRIPTION FACTOR LEC2"/>
    <property type="match status" value="1"/>
</dbReference>
<evidence type="ECO:0000313" key="8">
    <source>
        <dbReference type="EMBL" id="KDP20985.1"/>
    </source>
</evidence>